<feature type="transmembrane region" description="Helical" evidence="1">
    <location>
        <begin position="55"/>
        <end position="76"/>
    </location>
</feature>
<comment type="caution">
    <text evidence="2">The sequence shown here is derived from an EMBL/GenBank/DDBJ whole genome shotgun (WGS) entry which is preliminary data.</text>
</comment>
<feature type="transmembrane region" description="Helical" evidence="1">
    <location>
        <begin position="123"/>
        <end position="147"/>
    </location>
</feature>
<keyword evidence="1" id="KW-1133">Transmembrane helix</keyword>
<name>A0A4R2Q538_9PSEU</name>
<feature type="transmembrane region" description="Helical" evidence="1">
    <location>
        <begin position="198"/>
        <end position="216"/>
    </location>
</feature>
<gene>
    <name evidence="2" type="ORF">EV191_12036</name>
</gene>
<proteinExistence type="predicted"/>
<dbReference type="Proteomes" id="UP000294911">
    <property type="component" value="Unassembled WGS sequence"/>
</dbReference>
<protein>
    <submittedName>
        <fullName evidence="2">Cytochrome c biogenesis protein CcdA</fullName>
    </submittedName>
</protein>
<evidence type="ECO:0000256" key="1">
    <source>
        <dbReference type="SAM" id="Phobius"/>
    </source>
</evidence>
<keyword evidence="1" id="KW-0812">Transmembrane</keyword>
<keyword evidence="3" id="KW-1185">Reference proteome</keyword>
<dbReference type="OrthoDB" id="5244297at2"/>
<accession>A0A4R2Q538</accession>
<evidence type="ECO:0000313" key="2">
    <source>
        <dbReference type="EMBL" id="TCP43882.1"/>
    </source>
</evidence>
<organism evidence="2 3">
    <name type="scientific">Tamaricihabitans halophyticus</name>
    <dbReference type="NCBI Taxonomy" id="1262583"/>
    <lineage>
        <taxon>Bacteria</taxon>
        <taxon>Bacillati</taxon>
        <taxon>Actinomycetota</taxon>
        <taxon>Actinomycetes</taxon>
        <taxon>Pseudonocardiales</taxon>
        <taxon>Pseudonocardiaceae</taxon>
        <taxon>Tamaricihabitans</taxon>
    </lineage>
</organism>
<dbReference type="AlphaFoldDB" id="A0A4R2Q538"/>
<feature type="transmembrane region" description="Helical" evidence="1">
    <location>
        <begin position="249"/>
        <end position="268"/>
    </location>
</feature>
<feature type="transmembrane region" description="Helical" evidence="1">
    <location>
        <begin position="6"/>
        <end position="34"/>
    </location>
</feature>
<feature type="transmembrane region" description="Helical" evidence="1">
    <location>
        <begin position="82"/>
        <end position="103"/>
    </location>
</feature>
<reference evidence="2 3" key="1">
    <citation type="submission" date="2019-03" db="EMBL/GenBank/DDBJ databases">
        <title>Genomic Encyclopedia of Type Strains, Phase IV (KMG-IV): sequencing the most valuable type-strain genomes for metagenomic binning, comparative biology and taxonomic classification.</title>
        <authorList>
            <person name="Goeker M."/>
        </authorList>
    </citation>
    <scope>NUCLEOTIDE SEQUENCE [LARGE SCALE GENOMIC DNA]</scope>
    <source>
        <strain evidence="2 3">DSM 45765</strain>
    </source>
</reference>
<evidence type="ECO:0000313" key="3">
    <source>
        <dbReference type="Proteomes" id="UP000294911"/>
    </source>
</evidence>
<dbReference type="RefSeq" id="WP_132880510.1">
    <property type="nucleotide sequence ID" value="NZ_SLXQ01000020.1"/>
</dbReference>
<dbReference type="EMBL" id="SLXQ01000020">
    <property type="protein sequence ID" value="TCP43882.1"/>
    <property type="molecule type" value="Genomic_DNA"/>
</dbReference>
<sequence>MNTATLGYALTSGLLAAANPCAYVLLPGFVALVVADRSVQSNRRSVLPRTLLASLVVAGGFFAAFLGYVVFAAPFFTGKHDLLPYVALAIGGLIVLTALWLTFAKRLGPLRPEAPSWRRLAFYGGYGVAYGIASVSSAIGPLLAITGGTFGTGSIGTGLLALLAYLFGLGLLILTAGAGAALLAVLCGDRFARVLRRIGGVLVIPVGLFVAHFGYFELRLYDGAVRYHDRLVDASAQVQYRLVSLIDRLGAPILGALFLVLVVAGFWLRRLRWQAAGHGADL</sequence>
<feature type="transmembrane region" description="Helical" evidence="1">
    <location>
        <begin position="159"/>
        <end position="186"/>
    </location>
</feature>
<keyword evidence="1" id="KW-0472">Membrane</keyword>